<keyword evidence="1" id="KW-1185">Reference proteome</keyword>
<protein>
    <submittedName>
        <fullName evidence="2">Uncharacterized protein</fullName>
    </submittedName>
</protein>
<reference evidence="1" key="1">
    <citation type="submission" date="2013-12" db="EMBL/GenBank/DDBJ databases">
        <authorList>
            <person name="Aslett M."/>
        </authorList>
    </citation>
    <scope>NUCLEOTIDE SEQUENCE [LARGE SCALE GENOMIC DNA]</scope>
    <source>
        <strain evidence="1">Lindley</strain>
    </source>
</reference>
<reference evidence="2" key="3">
    <citation type="submission" date="2016-06" db="UniProtKB">
        <authorList>
            <consortium name="WormBaseParasite"/>
        </authorList>
    </citation>
    <scope>IDENTIFICATION</scope>
</reference>
<proteinExistence type="predicted"/>
<evidence type="ECO:0000313" key="1">
    <source>
        <dbReference type="Proteomes" id="UP000050741"/>
    </source>
</evidence>
<reference evidence="1" key="2">
    <citation type="submission" date="2014-05" db="EMBL/GenBank/DDBJ databases">
        <title>The genome and life-stage specific transcriptomes of Globodera pallida elucidate key aspects of plant parasitism by a cyst nematode.</title>
        <authorList>
            <person name="Cotton J.A."/>
            <person name="Lilley C.J."/>
            <person name="Jones L.M."/>
            <person name="Kikuchi T."/>
            <person name="Reid A.J."/>
            <person name="Thorpe P."/>
            <person name="Tsai I.J."/>
            <person name="Beasley H."/>
            <person name="Blok V."/>
            <person name="Cock P.J.A."/>
            <person name="Van den Akker S.E."/>
            <person name="Holroyd N."/>
            <person name="Hunt M."/>
            <person name="Mantelin S."/>
            <person name="Naghra H."/>
            <person name="Pain A."/>
            <person name="Palomares-Rius J.E."/>
            <person name="Zarowiecki M."/>
            <person name="Berriman M."/>
            <person name="Jones J.T."/>
            <person name="Urwin P.E."/>
        </authorList>
    </citation>
    <scope>NUCLEOTIDE SEQUENCE [LARGE SCALE GENOMIC DNA]</scope>
    <source>
        <strain evidence="1">Lindley</strain>
    </source>
</reference>
<evidence type="ECO:0000313" key="2">
    <source>
        <dbReference type="WBParaSite" id="GPLIN_001489400"/>
    </source>
</evidence>
<accession>A0A183CPT6</accession>
<name>A0A183CPT6_GLOPA</name>
<organism evidence="1 2">
    <name type="scientific">Globodera pallida</name>
    <name type="common">Potato cyst nematode worm</name>
    <name type="synonym">Heterodera pallida</name>
    <dbReference type="NCBI Taxonomy" id="36090"/>
    <lineage>
        <taxon>Eukaryota</taxon>
        <taxon>Metazoa</taxon>
        <taxon>Ecdysozoa</taxon>
        <taxon>Nematoda</taxon>
        <taxon>Chromadorea</taxon>
        <taxon>Rhabditida</taxon>
        <taxon>Tylenchina</taxon>
        <taxon>Tylenchomorpha</taxon>
        <taxon>Tylenchoidea</taxon>
        <taxon>Heteroderidae</taxon>
        <taxon>Heteroderinae</taxon>
        <taxon>Globodera</taxon>
    </lineage>
</organism>
<dbReference type="WBParaSite" id="GPLIN_001489400">
    <property type="protein sequence ID" value="GPLIN_001489400"/>
    <property type="gene ID" value="GPLIN_001489400"/>
</dbReference>
<sequence length="74" mass="8442">MLTRFKPPIYWTDILEVDFGAQPHFIPADNVYEAFNKASNGAKADQNQNHVKEIDYRPGNRYAILLMDSTEAAL</sequence>
<dbReference type="AlphaFoldDB" id="A0A183CPT6"/>
<dbReference type="Proteomes" id="UP000050741">
    <property type="component" value="Unassembled WGS sequence"/>
</dbReference>